<name>A0A0K1Q3B3_9BACT</name>
<gene>
    <name evidence="1" type="ORF">AKJ09_06876</name>
</gene>
<dbReference type="EMBL" id="CP012333">
    <property type="protein sequence ID" value="AKV00213.1"/>
    <property type="molecule type" value="Genomic_DNA"/>
</dbReference>
<dbReference type="STRING" id="1391654.AKJ09_06876"/>
<evidence type="ECO:0000313" key="2">
    <source>
        <dbReference type="Proteomes" id="UP000064967"/>
    </source>
</evidence>
<accession>A0A0K1Q3B3</accession>
<organism evidence="1 2">
    <name type="scientific">Labilithrix luteola</name>
    <dbReference type="NCBI Taxonomy" id="1391654"/>
    <lineage>
        <taxon>Bacteria</taxon>
        <taxon>Pseudomonadati</taxon>
        <taxon>Myxococcota</taxon>
        <taxon>Polyangia</taxon>
        <taxon>Polyangiales</taxon>
        <taxon>Labilitrichaceae</taxon>
        <taxon>Labilithrix</taxon>
    </lineage>
</organism>
<dbReference type="AlphaFoldDB" id="A0A0K1Q3B3"/>
<dbReference type="KEGG" id="llu:AKJ09_06876"/>
<sequence>MGQPVVRSKIVVRADAAGGLCLVHTRRVTMVDRMTAREREMAEAAGKLTDQAGKSNAVSRSSRFHAIGF</sequence>
<dbReference type="RefSeq" id="WP_146651544.1">
    <property type="nucleotide sequence ID" value="NZ_CP012333.1"/>
</dbReference>
<keyword evidence="2" id="KW-1185">Reference proteome</keyword>
<evidence type="ECO:0000313" key="1">
    <source>
        <dbReference type="EMBL" id="AKV00213.1"/>
    </source>
</evidence>
<dbReference type="Proteomes" id="UP000064967">
    <property type="component" value="Chromosome"/>
</dbReference>
<reference evidence="1 2" key="1">
    <citation type="submission" date="2015-08" db="EMBL/GenBank/DDBJ databases">
        <authorList>
            <person name="Babu N.S."/>
            <person name="Beckwith C.J."/>
            <person name="Beseler K.G."/>
            <person name="Brison A."/>
            <person name="Carone J.V."/>
            <person name="Caskin T.P."/>
            <person name="Diamond M."/>
            <person name="Durham M.E."/>
            <person name="Foxe J.M."/>
            <person name="Go M."/>
            <person name="Henderson B.A."/>
            <person name="Jones I.B."/>
            <person name="McGettigan J.A."/>
            <person name="Micheletti S.J."/>
            <person name="Nasrallah M.E."/>
            <person name="Ortiz D."/>
            <person name="Piller C.R."/>
            <person name="Privatt S.R."/>
            <person name="Schneider S.L."/>
            <person name="Sharp S."/>
            <person name="Smith T.C."/>
            <person name="Stanton J.D."/>
            <person name="Ullery H.E."/>
            <person name="Wilson R.J."/>
            <person name="Serrano M.G."/>
            <person name="Buck G."/>
            <person name="Lee V."/>
            <person name="Wang Y."/>
            <person name="Carvalho R."/>
            <person name="Voegtly L."/>
            <person name="Shi R."/>
            <person name="Duckworth R."/>
            <person name="Johnson A."/>
            <person name="Loviza R."/>
            <person name="Walstead R."/>
            <person name="Shah Z."/>
            <person name="Kiflezghi M."/>
            <person name="Wade K."/>
            <person name="Ball S.L."/>
            <person name="Bradley K.W."/>
            <person name="Asai D.J."/>
            <person name="Bowman C.A."/>
            <person name="Russell D.A."/>
            <person name="Pope W.H."/>
            <person name="Jacobs-Sera D."/>
            <person name="Hendrix R.W."/>
            <person name="Hatfull G.F."/>
        </authorList>
    </citation>
    <scope>NUCLEOTIDE SEQUENCE [LARGE SCALE GENOMIC DNA]</scope>
    <source>
        <strain evidence="1 2">DSM 27648</strain>
    </source>
</reference>
<proteinExistence type="predicted"/>
<protein>
    <submittedName>
        <fullName evidence="1">Uncharacterized protein</fullName>
    </submittedName>
</protein>